<dbReference type="Pfam" id="PF02668">
    <property type="entry name" value="TauD"/>
    <property type="match status" value="1"/>
</dbReference>
<keyword evidence="3" id="KW-0479">Metal-binding</keyword>
<proteinExistence type="inferred from homology"/>
<dbReference type="EMBL" id="CP144052">
    <property type="protein sequence ID" value="WWD16314.1"/>
    <property type="molecule type" value="Genomic_DNA"/>
</dbReference>
<dbReference type="OrthoDB" id="93019at2759"/>
<reference evidence="8" key="1">
    <citation type="submission" date="2017-08" db="EMBL/GenBank/DDBJ databases">
        <authorList>
            <person name="Cuomo C."/>
            <person name="Billmyre B."/>
            <person name="Heitman J."/>
        </authorList>
    </citation>
    <scope>NUCLEOTIDE SEQUENCE</scope>
    <source>
        <strain evidence="8">CBS 12478</strain>
    </source>
</reference>
<keyword evidence="5" id="KW-0560">Oxidoreductase</keyword>
<sequence length="402" mass="44763">MVNATTSQTHFNYKPIPVASNADPIYFEDFGRQVEGFDPAKTTPEQMEEIVNMLYKHSILLFKNLKLTPKQQFEMTHAFDPEANTYGHGNNKTGNTKSSILHPDLKTIPHQPQVQLIGNGRVDGVHEGLDSPQLKHPHHKTFHKTPVSDEDEAHGVTRFYRWHIDAALYALSPPKVTTLYAVKVPSGELQTCRYDDGTSDELQVPLGGTAFVSGKNMFDILPEEYKSLAVRTTVEYAPHPYVWMSKAHALSTGLGLESEGLEMNLEDLPEWEESKVKKLPMCWKNPVTGALHLQVHPCGAFKLHIAPSSSSTATLYPEGATISDLTKVREILYTIQRPGIAPPLVYAQDWEEGDLVVFHNRGLLHSVMGAFTPDQVRMFHQCNLAASDDPVGPDADDIAKYA</sequence>
<dbReference type="RefSeq" id="XP_031857171.1">
    <property type="nucleotide sequence ID" value="XM_032008539.1"/>
</dbReference>
<dbReference type="GO" id="GO:0051213">
    <property type="term" value="F:dioxygenase activity"/>
    <property type="evidence" value="ECO:0007669"/>
    <property type="project" value="UniProtKB-KW"/>
</dbReference>
<protein>
    <recommendedName>
        <fullName evidence="7">TauD/TfdA-like domain-containing protein</fullName>
    </recommendedName>
</protein>
<evidence type="ECO:0000256" key="1">
    <source>
        <dbReference type="ARBA" id="ARBA00001954"/>
    </source>
</evidence>
<dbReference type="PANTHER" id="PTHR43779:SF2">
    <property type="entry name" value="ALPHA-KETOGLUTARATE-DEPENDENT XANTHINE DIOXYGENASE XAN1"/>
    <property type="match status" value="1"/>
</dbReference>
<keyword evidence="4" id="KW-0223">Dioxygenase</keyword>
<keyword evidence="6" id="KW-0408">Iron</keyword>
<evidence type="ECO:0000256" key="4">
    <source>
        <dbReference type="ARBA" id="ARBA00022964"/>
    </source>
</evidence>
<dbReference type="KEGG" id="ksn:43592711"/>
<evidence type="ECO:0000256" key="5">
    <source>
        <dbReference type="ARBA" id="ARBA00023002"/>
    </source>
</evidence>
<name>A0A5M6BNG5_9TREE</name>
<evidence type="ECO:0000259" key="7">
    <source>
        <dbReference type="Pfam" id="PF02668"/>
    </source>
</evidence>
<comment type="cofactor">
    <cofactor evidence="1">
        <name>Fe(2+)</name>
        <dbReference type="ChEBI" id="CHEBI:29033"/>
    </cofactor>
</comment>
<dbReference type="Gene3D" id="3.60.130.10">
    <property type="entry name" value="Clavaminate synthase-like"/>
    <property type="match status" value="1"/>
</dbReference>
<dbReference type="SUPFAM" id="SSF51197">
    <property type="entry name" value="Clavaminate synthase-like"/>
    <property type="match status" value="1"/>
</dbReference>
<keyword evidence="9" id="KW-1185">Reference proteome</keyword>
<dbReference type="GO" id="GO:0046872">
    <property type="term" value="F:metal ion binding"/>
    <property type="evidence" value="ECO:0007669"/>
    <property type="project" value="UniProtKB-KW"/>
</dbReference>
<dbReference type="InterPro" id="IPR051178">
    <property type="entry name" value="TfdA_dioxygenase"/>
</dbReference>
<dbReference type="GeneID" id="43592711"/>
<reference evidence="8" key="2">
    <citation type="submission" date="2024-01" db="EMBL/GenBank/DDBJ databases">
        <title>Comparative genomics of Cryptococcus and Kwoniella reveals pathogenesis evolution and contrasting modes of karyotype evolution via chromosome fusion or intercentromeric recombination.</title>
        <authorList>
            <person name="Coelho M.A."/>
            <person name="David-Palma M."/>
            <person name="Shea T."/>
            <person name="Bowers K."/>
            <person name="McGinley-Smith S."/>
            <person name="Mohammad A.W."/>
            <person name="Gnirke A."/>
            <person name="Yurkov A.M."/>
            <person name="Nowrousian M."/>
            <person name="Sun S."/>
            <person name="Cuomo C.A."/>
            <person name="Heitman J."/>
        </authorList>
    </citation>
    <scope>NUCLEOTIDE SEQUENCE</scope>
    <source>
        <strain evidence="8">CBS 12478</strain>
    </source>
</reference>
<dbReference type="AlphaFoldDB" id="A0A5M6BNG5"/>
<dbReference type="PANTHER" id="PTHR43779">
    <property type="entry name" value="DIOXYGENASE RV0097-RELATED"/>
    <property type="match status" value="1"/>
</dbReference>
<evidence type="ECO:0000256" key="3">
    <source>
        <dbReference type="ARBA" id="ARBA00022723"/>
    </source>
</evidence>
<dbReference type="Proteomes" id="UP000322225">
    <property type="component" value="Chromosome 2"/>
</dbReference>
<evidence type="ECO:0000313" key="9">
    <source>
        <dbReference type="Proteomes" id="UP000322225"/>
    </source>
</evidence>
<organism evidence="8 9">
    <name type="scientific">Kwoniella shandongensis</name>
    <dbReference type="NCBI Taxonomy" id="1734106"/>
    <lineage>
        <taxon>Eukaryota</taxon>
        <taxon>Fungi</taxon>
        <taxon>Dikarya</taxon>
        <taxon>Basidiomycota</taxon>
        <taxon>Agaricomycotina</taxon>
        <taxon>Tremellomycetes</taxon>
        <taxon>Tremellales</taxon>
        <taxon>Cryptococcaceae</taxon>
        <taxon>Kwoniella</taxon>
    </lineage>
</organism>
<feature type="domain" description="TauD/TfdA-like" evidence="7">
    <location>
        <begin position="30"/>
        <end position="382"/>
    </location>
</feature>
<evidence type="ECO:0000256" key="2">
    <source>
        <dbReference type="ARBA" id="ARBA00005896"/>
    </source>
</evidence>
<comment type="similarity">
    <text evidence="2">Belongs to the TfdA dioxygenase family.</text>
</comment>
<dbReference type="InterPro" id="IPR003819">
    <property type="entry name" value="TauD/TfdA-like"/>
</dbReference>
<accession>A0A5M6BNG5</accession>
<evidence type="ECO:0000256" key="6">
    <source>
        <dbReference type="ARBA" id="ARBA00023004"/>
    </source>
</evidence>
<gene>
    <name evidence="8" type="ORF">CI109_100740</name>
</gene>
<evidence type="ECO:0000313" key="8">
    <source>
        <dbReference type="EMBL" id="WWD16314.1"/>
    </source>
</evidence>
<dbReference type="InterPro" id="IPR042098">
    <property type="entry name" value="TauD-like_sf"/>
</dbReference>